<keyword evidence="1" id="KW-0547">Nucleotide-binding</keyword>
<evidence type="ECO:0000256" key="1">
    <source>
        <dbReference type="ARBA" id="ARBA00022741"/>
    </source>
</evidence>
<dbReference type="GO" id="GO:0005524">
    <property type="term" value="F:ATP binding"/>
    <property type="evidence" value="ECO:0007669"/>
    <property type="project" value="UniProtKB-KW"/>
</dbReference>
<dbReference type="SUPFAM" id="SSF53167">
    <property type="entry name" value="Purine and uridine phosphorylases"/>
    <property type="match status" value="1"/>
</dbReference>
<evidence type="ECO:0000313" key="6">
    <source>
        <dbReference type="Proteomes" id="UP001159428"/>
    </source>
</evidence>
<evidence type="ECO:0000259" key="4">
    <source>
        <dbReference type="Pfam" id="PF05729"/>
    </source>
</evidence>
<dbReference type="Pfam" id="PF01048">
    <property type="entry name" value="PNP_UDP_1"/>
    <property type="match status" value="1"/>
</dbReference>
<evidence type="ECO:0000313" key="5">
    <source>
        <dbReference type="EMBL" id="CAH3031404.1"/>
    </source>
</evidence>
<dbReference type="SUPFAM" id="SSF52047">
    <property type="entry name" value="RNI-like"/>
    <property type="match status" value="1"/>
</dbReference>
<dbReference type="PANTHER" id="PTHR46312:SF2">
    <property type="entry name" value="NUCLEOTIDE-BINDING OLIGOMERIZATION DOMAIN-CONTAINING PROTEIN 2-LIKE"/>
    <property type="match status" value="1"/>
</dbReference>
<accession>A0AAU9VK97</accession>
<dbReference type="Gene3D" id="3.40.50.1580">
    <property type="entry name" value="Nucleoside phosphorylase domain"/>
    <property type="match status" value="1"/>
</dbReference>
<dbReference type="Gene3D" id="3.80.10.10">
    <property type="entry name" value="Ribonuclease Inhibitor"/>
    <property type="match status" value="1"/>
</dbReference>
<organism evidence="5 6">
    <name type="scientific">Pocillopora meandrina</name>
    <dbReference type="NCBI Taxonomy" id="46732"/>
    <lineage>
        <taxon>Eukaryota</taxon>
        <taxon>Metazoa</taxon>
        <taxon>Cnidaria</taxon>
        <taxon>Anthozoa</taxon>
        <taxon>Hexacorallia</taxon>
        <taxon>Scleractinia</taxon>
        <taxon>Astrocoeniina</taxon>
        <taxon>Pocilloporidae</taxon>
        <taxon>Pocillopora</taxon>
    </lineage>
</organism>
<feature type="non-terminal residue" evidence="5">
    <location>
        <position position="1111"/>
    </location>
</feature>
<keyword evidence="6" id="KW-1185">Reference proteome</keyword>
<dbReference type="GO" id="GO:0003824">
    <property type="term" value="F:catalytic activity"/>
    <property type="evidence" value="ECO:0007669"/>
    <property type="project" value="InterPro"/>
</dbReference>
<feature type="domain" description="NACHT" evidence="4">
    <location>
        <begin position="451"/>
        <end position="537"/>
    </location>
</feature>
<protein>
    <submittedName>
        <fullName evidence="5">Uncharacterized protein</fullName>
    </submittedName>
</protein>
<keyword evidence="2" id="KW-0067">ATP-binding</keyword>
<name>A0AAU9VK97_9CNID</name>
<dbReference type="InterPro" id="IPR007111">
    <property type="entry name" value="NACHT_NTPase"/>
</dbReference>
<sequence length="1111" mass="124896">MMAGPSNDKCISSVDCGNDPPPLNITLKKTRDLPKKVKHWSIDHLPVDILLLTVENCEFLACYHYLRDPFRSYEQSIGNVYFGKMGEDEGSVKVAIVRCSKESSDPGGSQTATKNAVTLLKPKATFLVGFCYSLNPNKAQLGDVVISSKLTTDFNKTPVSRNVGKLIKSAADGWEAPLENLETREVNVCDGEILSCSDLINAEKPCQSHPGAIAVEMGGKGLFAAAYDMKIEWLVVKGVCGFVQGAASTNDSWKTFACVMAASVVSNILSNSFVFGDWPHYGGTCTFLKDSSLFYSISGLTRDFHLPSALISTPVCYPFHKFSKVCFNSHLSLTFLSLLQTFQQKRVVKKCQEQLKSYYNTFSKVKIIPWDDSSSIQIDEIYTPLSWVRDHRKPSGVTQEELEDYTDMFKEKPTRMLVYGRPGIGKNVCDVGNIRDVLRASKLLASDGPFSVDSLYDYITNNQDKVLLILDGYDEYSFAEEHSPILEIWKGEQLRDCHVIVTTRQFKCDELRGPSHVQLEIQGFKSWERKETFARKFMAGEEDLDEFIGYLREKDLGDMAEIPLLLLMLCTLWKEKHHVGLPKSRADIFTQFIQTMLDHKGGSHQSMPFQKVTSTEAKEDLSNLGKAAFEALLQDRLYVRYSELPGNISRSFEKLSEVGLFQIVNLASLNPEKGAYFIHKSVQEFLVAWHIKEKVLSIKGESTPSLSRVESFEKIDKMDEVLKFACELSTEAACAVFHHVGSVGRKESVSECDLIELPLDNEKLPLKEGLSLNEGHYLELISHSYFCCSAKKRRDLCSVFSSYTGGVLSLDSNKLNITANEHLLKSGMIPNIMFFCVSKYSSEKSYRDLITVAEDTNAVFLSCSGEKKATDLLKKFPRRSVGEFFLKRERKIVVYVYQIRKEKDGSTFPTEMLRELISLTAESTQVTRLVDPLNEHDSETASSLTQNTDSITGPTPQSLSCVMEIDIEDIERQEIKMLADFLPLFTVLRRIYISGKSFEVIDAQLTETLVSRIIFTDVLETLELFNINLTAKPAAVIARSLHQAPRLHTLSLSENPLGEGVSVLTQLLSRVPHLKWLTLRNVKMTKQQVNELSAAVRQSNMHWLGTEYHVS</sequence>
<reference evidence="5 6" key="1">
    <citation type="submission" date="2022-05" db="EMBL/GenBank/DDBJ databases">
        <authorList>
            <consortium name="Genoscope - CEA"/>
            <person name="William W."/>
        </authorList>
    </citation>
    <scope>NUCLEOTIDE SEQUENCE [LARGE SCALE GENOMIC DNA]</scope>
</reference>
<dbReference type="InterPro" id="IPR000845">
    <property type="entry name" value="Nucleoside_phosphorylase_d"/>
</dbReference>
<dbReference type="InterPro" id="IPR027417">
    <property type="entry name" value="P-loop_NTPase"/>
</dbReference>
<gene>
    <name evidence="5" type="ORF">PMEA_00000106</name>
</gene>
<dbReference type="GO" id="GO:0009116">
    <property type="term" value="P:nucleoside metabolic process"/>
    <property type="evidence" value="ECO:0007669"/>
    <property type="project" value="InterPro"/>
</dbReference>
<evidence type="ECO:0000256" key="2">
    <source>
        <dbReference type="ARBA" id="ARBA00022840"/>
    </source>
</evidence>
<dbReference type="EMBL" id="CALNXJ010000001">
    <property type="protein sequence ID" value="CAH3031404.1"/>
    <property type="molecule type" value="Genomic_DNA"/>
</dbReference>
<dbReference type="SUPFAM" id="SSF52540">
    <property type="entry name" value="P-loop containing nucleoside triphosphate hydrolases"/>
    <property type="match status" value="1"/>
</dbReference>
<dbReference type="InterPro" id="IPR032675">
    <property type="entry name" value="LRR_dom_sf"/>
</dbReference>
<feature type="domain" description="Nucleoside phosphorylase" evidence="3">
    <location>
        <begin position="76"/>
        <end position="248"/>
    </location>
</feature>
<dbReference type="InterPro" id="IPR035994">
    <property type="entry name" value="Nucleoside_phosphorylase_sf"/>
</dbReference>
<dbReference type="AlphaFoldDB" id="A0AAU9VK97"/>
<proteinExistence type="predicted"/>
<dbReference type="Gene3D" id="3.40.50.300">
    <property type="entry name" value="P-loop containing nucleotide triphosphate hydrolases"/>
    <property type="match status" value="2"/>
</dbReference>
<evidence type="ECO:0000259" key="3">
    <source>
        <dbReference type="Pfam" id="PF01048"/>
    </source>
</evidence>
<comment type="caution">
    <text evidence="5">The sequence shown here is derived from an EMBL/GenBank/DDBJ whole genome shotgun (WGS) entry which is preliminary data.</text>
</comment>
<dbReference type="Proteomes" id="UP001159428">
    <property type="component" value="Unassembled WGS sequence"/>
</dbReference>
<dbReference type="Pfam" id="PF05729">
    <property type="entry name" value="NACHT"/>
    <property type="match status" value="1"/>
</dbReference>
<dbReference type="PANTHER" id="PTHR46312">
    <property type="entry name" value="NACHT DOMAIN-CONTAINING PROTEIN"/>
    <property type="match status" value="1"/>
</dbReference>